<evidence type="ECO:0000259" key="4">
    <source>
        <dbReference type="PROSITE" id="PS50949"/>
    </source>
</evidence>
<dbReference type="PANTHER" id="PTHR44846:SF1">
    <property type="entry name" value="MANNOSYL-D-GLYCERATE TRANSPORT_METABOLISM SYSTEM REPRESSOR MNGR-RELATED"/>
    <property type="match status" value="1"/>
</dbReference>
<organism evidence="5 6">
    <name type="scientific">Syntrophotalea acetylenica</name>
    <name type="common">Pelobacter acetylenicus</name>
    <dbReference type="NCBI Taxonomy" id="29542"/>
    <lineage>
        <taxon>Bacteria</taxon>
        <taxon>Pseudomonadati</taxon>
        <taxon>Thermodesulfobacteriota</taxon>
        <taxon>Desulfuromonadia</taxon>
        <taxon>Desulfuromonadales</taxon>
        <taxon>Syntrophotaleaceae</taxon>
        <taxon>Syntrophotalea</taxon>
    </lineage>
</organism>
<dbReference type="PANTHER" id="PTHR44846">
    <property type="entry name" value="MANNOSYL-D-GLYCERATE TRANSPORT/METABOLISM SYSTEM REPRESSOR MNGR-RELATED"/>
    <property type="match status" value="1"/>
</dbReference>
<dbReference type="CDD" id="cd07377">
    <property type="entry name" value="WHTH_GntR"/>
    <property type="match status" value="1"/>
</dbReference>
<feature type="domain" description="HTH gntR-type" evidence="4">
    <location>
        <begin position="8"/>
        <end position="76"/>
    </location>
</feature>
<dbReference type="FunFam" id="1.10.10.10:FF:000079">
    <property type="entry name" value="GntR family transcriptional regulator"/>
    <property type="match status" value="1"/>
</dbReference>
<dbReference type="Gene3D" id="3.40.1410.10">
    <property type="entry name" value="Chorismate lyase-like"/>
    <property type="match status" value="1"/>
</dbReference>
<dbReference type="Pfam" id="PF07702">
    <property type="entry name" value="UTRA"/>
    <property type="match status" value="1"/>
</dbReference>
<dbReference type="PROSITE" id="PS50949">
    <property type="entry name" value="HTH_GNTR"/>
    <property type="match status" value="1"/>
</dbReference>
<dbReference type="SMART" id="SM00866">
    <property type="entry name" value="UTRA"/>
    <property type="match status" value="1"/>
</dbReference>
<dbReference type="EMBL" id="CP015518">
    <property type="protein sequence ID" value="APG25327.1"/>
    <property type="molecule type" value="Genomic_DNA"/>
</dbReference>
<dbReference type="Pfam" id="PF00392">
    <property type="entry name" value="GntR"/>
    <property type="match status" value="1"/>
</dbReference>
<dbReference type="SUPFAM" id="SSF64288">
    <property type="entry name" value="Chorismate lyase-like"/>
    <property type="match status" value="1"/>
</dbReference>
<protein>
    <submittedName>
        <fullName evidence="5">GntR family transcriptional regulator</fullName>
    </submittedName>
</protein>
<evidence type="ECO:0000313" key="5">
    <source>
        <dbReference type="EMBL" id="APG25327.1"/>
    </source>
</evidence>
<evidence type="ECO:0000313" key="6">
    <source>
        <dbReference type="Proteomes" id="UP000182264"/>
    </source>
</evidence>
<keyword evidence="3" id="KW-0804">Transcription</keyword>
<reference evidence="5 6" key="1">
    <citation type="journal article" date="2017" name="Genome Announc.">
        <title>Complete Genome Sequences of Two Acetylene-Fermenting Pelobacter acetylenicus Strains.</title>
        <authorList>
            <person name="Sutton J.M."/>
            <person name="Baesman S.M."/>
            <person name="Fierst J.L."/>
            <person name="Poret-Peterson A.T."/>
            <person name="Oremland R.S."/>
            <person name="Dunlap D.S."/>
            <person name="Akob D.M."/>
        </authorList>
    </citation>
    <scope>NUCLEOTIDE SEQUENCE [LARGE SCALE GENOMIC DNA]</scope>
    <source>
        <strain evidence="5 6">DSM 3247</strain>
    </source>
</reference>
<evidence type="ECO:0000256" key="3">
    <source>
        <dbReference type="ARBA" id="ARBA00023163"/>
    </source>
</evidence>
<dbReference type="KEGG" id="pace:A6070_04100"/>
<sequence>MLNPDSPIPLYHQLAERLGDQIRNGELAPGQRIPSEPQLAARYGIGRPTVRQALDSLVRQGLLCRRRGSGTYVSEPAREIDLFSLDGTSAAFHKKGLAATTLIREAIRLQPIEDAPDNPFSGRTAYFFSRLTCLDGAPVLLEDLYLHPQLFAGIESLDLAGRSLSSVAAKHFMLRPMGGKQSFRIGYLDAVRARCLDVSVTTPLLQVERRLDFAAGRDGFFSRLFCRTDHIVFSQHMGASGHG</sequence>
<dbReference type="RefSeq" id="WP_072287178.1">
    <property type="nucleotide sequence ID" value="NZ_CP015455.1"/>
</dbReference>
<evidence type="ECO:0000256" key="1">
    <source>
        <dbReference type="ARBA" id="ARBA00023015"/>
    </source>
</evidence>
<accession>A0A1L3GHB7</accession>
<dbReference type="SMART" id="SM00345">
    <property type="entry name" value="HTH_GNTR"/>
    <property type="match status" value="1"/>
</dbReference>
<dbReference type="InterPro" id="IPR036390">
    <property type="entry name" value="WH_DNA-bd_sf"/>
</dbReference>
<dbReference type="InterPro" id="IPR000524">
    <property type="entry name" value="Tscrpt_reg_HTH_GntR"/>
</dbReference>
<keyword evidence="2" id="KW-0238">DNA-binding</keyword>
<name>A0A1L3GHB7_SYNAC</name>
<dbReference type="InterPro" id="IPR011663">
    <property type="entry name" value="UTRA"/>
</dbReference>
<gene>
    <name evidence="5" type="ORF">A7E75_10095</name>
</gene>
<proteinExistence type="predicted"/>
<dbReference type="InterPro" id="IPR050679">
    <property type="entry name" value="Bact_HTH_transcr_reg"/>
</dbReference>
<dbReference type="GO" id="GO:0003700">
    <property type="term" value="F:DNA-binding transcription factor activity"/>
    <property type="evidence" value="ECO:0007669"/>
    <property type="project" value="InterPro"/>
</dbReference>
<evidence type="ECO:0000256" key="2">
    <source>
        <dbReference type="ARBA" id="ARBA00023125"/>
    </source>
</evidence>
<dbReference type="OrthoDB" id="9794015at2"/>
<dbReference type="Proteomes" id="UP000182264">
    <property type="component" value="Chromosome"/>
</dbReference>
<dbReference type="InterPro" id="IPR028978">
    <property type="entry name" value="Chorismate_lyase_/UTRA_dom_sf"/>
</dbReference>
<keyword evidence="6" id="KW-1185">Reference proteome</keyword>
<dbReference type="SUPFAM" id="SSF46785">
    <property type="entry name" value="Winged helix' DNA-binding domain"/>
    <property type="match status" value="1"/>
</dbReference>
<dbReference type="GO" id="GO:0003677">
    <property type="term" value="F:DNA binding"/>
    <property type="evidence" value="ECO:0007669"/>
    <property type="project" value="UniProtKB-KW"/>
</dbReference>
<dbReference type="AlphaFoldDB" id="A0A1L3GHB7"/>
<dbReference type="Gene3D" id="1.10.10.10">
    <property type="entry name" value="Winged helix-like DNA-binding domain superfamily/Winged helix DNA-binding domain"/>
    <property type="match status" value="1"/>
</dbReference>
<dbReference type="PRINTS" id="PR00035">
    <property type="entry name" value="HTHGNTR"/>
</dbReference>
<dbReference type="STRING" id="29542.A6070_04100"/>
<dbReference type="InterPro" id="IPR036388">
    <property type="entry name" value="WH-like_DNA-bd_sf"/>
</dbReference>
<keyword evidence="1" id="KW-0805">Transcription regulation</keyword>
<dbReference type="GO" id="GO:0045892">
    <property type="term" value="P:negative regulation of DNA-templated transcription"/>
    <property type="evidence" value="ECO:0007669"/>
    <property type="project" value="TreeGrafter"/>
</dbReference>